<evidence type="ECO:0000256" key="13">
    <source>
        <dbReference type="RuleBase" id="RU003848"/>
    </source>
</evidence>
<evidence type="ECO:0000256" key="3">
    <source>
        <dbReference type="ARBA" id="ARBA00022547"/>
    </source>
</evidence>
<evidence type="ECO:0000313" key="16">
    <source>
        <dbReference type="Proteomes" id="UP000034934"/>
    </source>
</evidence>
<dbReference type="HAMAP" id="MF_01398">
    <property type="entry name" value="ATP_synth_b_bprime"/>
    <property type="match status" value="1"/>
</dbReference>
<keyword evidence="12" id="KW-1003">Cell membrane</keyword>
<keyword evidence="4 12" id="KW-0812">Transmembrane</keyword>
<evidence type="ECO:0000256" key="5">
    <source>
        <dbReference type="ARBA" id="ARBA00022781"/>
    </source>
</evidence>
<evidence type="ECO:0000256" key="11">
    <source>
        <dbReference type="ARBA" id="ARBA00037847"/>
    </source>
</evidence>
<gene>
    <name evidence="12" type="primary">atpF</name>
    <name evidence="15" type="ORF">UR19_C0002G0073</name>
</gene>
<evidence type="ECO:0000256" key="6">
    <source>
        <dbReference type="ARBA" id="ARBA00022989"/>
    </source>
</evidence>
<dbReference type="InterPro" id="IPR002146">
    <property type="entry name" value="ATP_synth_b/b'su_bac/chlpt"/>
</dbReference>
<evidence type="ECO:0000256" key="9">
    <source>
        <dbReference type="ARBA" id="ARBA00023310"/>
    </source>
</evidence>
<keyword evidence="8 12" id="KW-0472">Membrane</keyword>
<keyword evidence="5 12" id="KW-0375">Hydrogen ion transport</keyword>
<evidence type="ECO:0000256" key="8">
    <source>
        <dbReference type="ARBA" id="ARBA00023136"/>
    </source>
</evidence>
<dbReference type="GO" id="GO:0046933">
    <property type="term" value="F:proton-transporting ATP synthase activity, rotational mechanism"/>
    <property type="evidence" value="ECO:0007669"/>
    <property type="project" value="UniProtKB-UniRule"/>
</dbReference>
<evidence type="ECO:0000256" key="1">
    <source>
        <dbReference type="ARBA" id="ARBA00005513"/>
    </source>
</evidence>
<evidence type="ECO:0000256" key="10">
    <source>
        <dbReference type="ARBA" id="ARBA00025198"/>
    </source>
</evidence>
<dbReference type="GO" id="GO:0005886">
    <property type="term" value="C:plasma membrane"/>
    <property type="evidence" value="ECO:0007669"/>
    <property type="project" value="UniProtKB-SubCell"/>
</dbReference>
<comment type="subcellular location">
    <subcellularLocation>
        <location evidence="12">Cell membrane</location>
        <topology evidence="12">Single-pass membrane protein</topology>
    </subcellularLocation>
    <subcellularLocation>
        <location evidence="11">Endomembrane system</location>
        <topology evidence="11">Single-pass membrane protein</topology>
    </subcellularLocation>
</comment>
<dbReference type="Gene3D" id="6.10.250.1580">
    <property type="match status" value="1"/>
</dbReference>
<dbReference type="NCBIfam" id="TIGR01144">
    <property type="entry name" value="ATP_synt_b"/>
    <property type="match status" value="1"/>
</dbReference>
<evidence type="ECO:0000256" key="2">
    <source>
        <dbReference type="ARBA" id="ARBA00022448"/>
    </source>
</evidence>
<name>A0A0G0BHM4_9BACT</name>
<dbReference type="Proteomes" id="UP000034934">
    <property type="component" value="Unassembled WGS sequence"/>
</dbReference>
<keyword evidence="14" id="KW-0175">Coiled coil</keyword>
<comment type="function">
    <text evidence="10 12">F(1)F(0) ATP synthase produces ATP from ADP in the presence of a proton or sodium gradient. F-type ATPases consist of two structural domains, F(1) containing the extramembraneous catalytic core and F(0) containing the membrane proton channel, linked together by a central stalk and a peripheral stalk. During catalysis, ATP synthesis in the catalytic domain of F(1) is coupled via a rotary mechanism of the central stalk subunits to proton translocation.</text>
</comment>
<comment type="caution">
    <text evidence="15">The sequence shown here is derived from an EMBL/GenBank/DDBJ whole genome shotgun (WGS) entry which is preliminary data.</text>
</comment>
<evidence type="ECO:0000256" key="12">
    <source>
        <dbReference type="HAMAP-Rule" id="MF_01398"/>
    </source>
</evidence>
<dbReference type="PANTHER" id="PTHR33445">
    <property type="entry name" value="ATP SYNTHASE SUBUNIT B', CHLOROPLASTIC"/>
    <property type="match status" value="1"/>
</dbReference>
<organism evidence="15 16">
    <name type="scientific">Candidatus Nomurabacteria bacterium GW2011_GWF1_31_48</name>
    <dbReference type="NCBI Taxonomy" id="1618767"/>
    <lineage>
        <taxon>Bacteria</taxon>
        <taxon>Candidatus Nomuraibacteriota</taxon>
    </lineage>
</organism>
<dbReference type="GO" id="GO:0012505">
    <property type="term" value="C:endomembrane system"/>
    <property type="evidence" value="ECO:0007669"/>
    <property type="project" value="UniProtKB-SubCell"/>
</dbReference>
<keyword evidence="7 12" id="KW-0406">Ion transport</keyword>
<reference evidence="15 16" key="1">
    <citation type="journal article" date="2015" name="Nature">
        <title>rRNA introns, odd ribosomes, and small enigmatic genomes across a large radiation of phyla.</title>
        <authorList>
            <person name="Brown C.T."/>
            <person name="Hug L.A."/>
            <person name="Thomas B.C."/>
            <person name="Sharon I."/>
            <person name="Castelle C.J."/>
            <person name="Singh A."/>
            <person name="Wilkins M.J."/>
            <person name="Williams K.H."/>
            <person name="Banfield J.F."/>
        </authorList>
    </citation>
    <scope>NUCLEOTIDE SEQUENCE [LARGE SCALE GENOMIC DNA]</scope>
</reference>
<sequence>MDSIINTFHIDWKIMIAQAFNFGVVFIVLYVFALKPLIKTMKERTEKIEKGIVDAKKNSEILNNTKAEYEEILVKARNEANNIFQEGRKEAETKKTLMLEKAKEDVVVMIENGKKTLENEKIKMVNEAREEIASISIKIAEKILGSKVDGSFDEKTIKELSNI</sequence>
<dbReference type="GO" id="GO:0046961">
    <property type="term" value="F:proton-transporting ATPase activity, rotational mechanism"/>
    <property type="evidence" value="ECO:0007669"/>
    <property type="project" value="TreeGrafter"/>
</dbReference>
<dbReference type="GO" id="GO:0045259">
    <property type="term" value="C:proton-transporting ATP synthase complex"/>
    <property type="evidence" value="ECO:0007669"/>
    <property type="project" value="UniProtKB-KW"/>
</dbReference>
<dbReference type="CDD" id="cd06503">
    <property type="entry name" value="ATP-synt_Fo_b"/>
    <property type="match status" value="1"/>
</dbReference>
<dbReference type="PANTHER" id="PTHR33445:SF2">
    <property type="entry name" value="ATP SYNTHASE SUBUNIT B', CHLOROPLASTIC"/>
    <property type="match status" value="1"/>
</dbReference>
<protein>
    <recommendedName>
        <fullName evidence="12">ATP synthase subunit b</fullName>
    </recommendedName>
    <alternativeName>
        <fullName evidence="12">ATP synthase F(0) sector subunit b</fullName>
    </alternativeName>
    <alternativeName>
        <fullName evidence="12">ATPase subunit I</fullName>
    </alternativeName>
    <alternativeName>
        <fullName evidence="12">F-type ATPase subunit b</fullName>
        <shortName evidence="12">F-ATPase subunit b</shortName>
    </alternativeName>
</protein>
<dbReference type="InterPro" id="IPR005864">
    <property type="entry name" value="ATP_synth_F0_bsu_bac"/>
</dbReference>
<feature type="coiled-coil region" evidence="14">
    <location>
        <begin position="52"/>
        <end position="86"/>
    </location>
</feature>
<dbReference type="Pfam" id="PF00430">
    <property type="entry name" value="ATP-synt_B"/>
    <property type="match status" value="1"/>
</dbReference>
<evidence type="ECO:0000256" key="14">
    <source>
        <dbReference type="SAM" id="Coils"/>
    </source>
</evidence>
<comment type="subunit">
    <text evidence="12">F-type ATPases have 2 components, F(1) - the catalytic core - and F(0) - the membrane proton channel. F(1) has five subunits: alpha(3), beta(3), gamma(1), delta(1), epsilon(1). F(0) has three main subunits: a(1), b(2) and c(10-14). The alpha and beta chains form an alternating ring which encloses part of the gamma chain. F(1) is attached to F(0) by a central stalk formed by the gamma and epsilon chains, while a peripheral stalk is formed by the delta and b chains.</text>
</comment>
<proteinExistence type="inferred from homology"/>
<comment type="function">
    <text evidence="12">Component of the F(0) channel, it forms part of the peripheral stalk, linking F(1) to F(0).</text>
</comment>
<accession>A0A0G0BHM4</accession>
<comment type="similarity">
    <text evidence="1 12 13">Belongs to the ATPase B chain family.</text>
</comment>
<dbReference type="EMBL" id="LBOG01000002">
    <property type="protein sequence ID" value="KKP30552.1"/>
    <property type="molecule type" value="Genomic_DNA"/>
</dbReference>
<dbReference type="InterPro" id="IPR050059">
    <property type="entry name" value="ATP_synthase_B_chain"/>
</dbReference>
<evidence type="ECO:0000256" key="7">
    <source>
        <dbReference type="ARBA" id="ARBA00023065"/>
    </source>
</evidence>
<evidence type="ECO:0000256" key="4">
    <source>
        <dbReference type="ARBA" id="ARBA00022692"/>
    </source>
</evidence>
<keyword evidence="6 12" id="KW-1133">Transmembrane helix</keyword>
<dbReference type="AlphaFoldDB" id="A0A0G0BHM4"/>
<feature type="transmembrane region" description="Helical" evidence="12">
    <location>
        <begin position="12"/>
        <end position="34"/>
    </location>
</feature>
<evidence type="ECO:0000313" key="15">
    <source>
        <dbReference type="EMBL" id="KKP30552.1"/>
    </source>
</evidence>
<keyword evidence="9 12" id="KW-0066">ATP synthesis</keyword>
<keyword evidence="2 12" id="KW-0813">Transport</keyword>
<keyword evidence="3 12" id="KW-0138">CF(0)</keyword>